<dbReference type="SUPFAM" id="SSF54556">
    <property type="entry name" value="Chitinase insertion domain"/>
    <property type="match status" value="1"/>
</dbReference>
<evidence type="ECO:0000256" key="9">
    <source>
        <dbReference type="RuleBase" id="RU000489"/>
    </source>
</evidence>
<dbReference type="InterPro" id="IPR001223">
    <property type="entry name" value="Glyco_hydro18_cat"/>
</dbReference>
<dbReference type="GO" id="GO:1901135">
    <property type="term" value="P:carbohydrate derivative metabolic process"/>
    <property type="evidence" value="ECO:0007669"/>
    <property type="project" value="UniProtKB-ARBA"/>
</dbReference>
<proteinExistence type="inferred from homology"/>
<evidence type="ECO:0000256" key="3">
    <source>
        <dbReference type="ARBA" id="ARBA00022525"/>
    </source>
</evidence>
<dbReference type="InterPro" id="IPR050314">
    <property type="entry name" value="Glycosyl_Hydrlase_18"/>
</dbReference>
<dbReference type="EMBL" id="JALLPJ020001237">
    <property type="protein sequence ID" value="KAL3773356.1"/>
    <property type="molecule type" value="Genomic_DNA"/>
</dbReference>
<feature type="domain" description="Chitin-binding type-2" evidence="10">
    <location>
        <begin position="627"/>
        <end position="684"/>
    </location>
</feature>
<keyword evidence="5" id="KW-0732">Signal</keyword>
<evidence type="ECO:0008006" key="14">
    <source>
        <dbReference type="Google" id="ProtNLM"/>
    </source>
</evidence>
<evidence type="ECO:0000256" key="5">
    <source>
        <dbReference type="ARBA" id="ARBA00022729"/>
    </source>
</evidence>
<dbReference type="InterPro" id="IPR001579">
    <property type="entry name" value="Glyco_hydro_18_chit_AS"/>
</dbReference>
<dbReference type="GO" id="GO:0005576">
    <property type="term" value="C:extracellular region"/>
    <property type="evidence" value="ECO:0007669"/>
    <property type="project" value="UniProtKB-SubCell"/>
</dbReference>
<dbReference type="Pfam" id="PF24517">
    <property type="entry name" value="CBM96"/>
    <property type="match status" value="4"/>
</dbReference>
<evidence type="ECO:0000256" key="1">
    <source>
        <dbReference type="ARBA" id="ARBA00004613"/>
    </source>
</evidence>
<dbReference type="InterPro" id="IPR029070">
    <property type="entry name" value="Chitinase_insertion_sf"/>
</dbReference>
<dbReference type="SUPFAM" id="SSF51445">
    <property type="entry name" value="(Trans)glycosidases"/>
    <property type="match status" value="1"/>
</dbReference>
<dbReference type="NCBIfam" id="NF033679">
    <property type="entry name" value="DNRLRE_dom"/>
    <property type="match status" value="4"/>
</dbReference>
<evidence type="ECO:0000256" key="6">
    <source>
        <dbReference type="ARBA" id="ARBA00022801"/>
    </source>
</evidence>
<dbReference type="PANTHER" id="PTHR11177">
    <property type="entry name" value="CHITINASE"/>
    <property type="match status" value="1"/>
</dbReference>
<comment type="subcellular location">
    <subcellularLocation>
        <location evidence="1">Secreted</location>
    </subcellularLocation>
</comment>
<comment type="similarity">
    <text evidence="2">Belongs to the glycosyl hydrolase 18 family. Chitinase class II subfamily.</text>
</comment>
<keyword evidence="7" id="KW-1015">Disulfide bond</keyword>
<keyword evidence="6 9" id="KW-0378">Hydrolase</keyword>
<keyword evidence="4" id="KW-0147">Chitin-binding</keyword>
<dbReference type="GO" id="GO:0004553">
    <property type="term" value="F:hydrolase activity, hydrolyzing O-glycosyl compounds"/>
    <property type="evidence" value="ECO:0007669"/>
    <property type="project" value="UniProtKB-ARBA"/>
</dbReference>
<dbReference type="Proteomes" id="UP001530400">
    <property type="component" value="Unassembled WGS sequence"/>
</dbReference>
<dbReference type="PROSITE" id="PS51910">
    <property type="entry name" value="GH18_2"/>
    <property type="match status" value="1"/>
</dbReference>
<keyword evidence="13" id="KW-1185">Reference proteome</keyword>
<dbReference type="Gene3D" id="3.20.20.80">
    <property type="entry name" value="Glycosidases"/>
    <property type="match status" value="1"/>
</dbReference>
<gene>
    <name evidence="12" type="ORF">ACHAWO_011005</name>
</gene>
<evidence type="ECO:0000313" key="13">
    <source>
        <dbReference type="Proteomes" id="UP001530400"/>
    </source>
</evidence>
<dbReference type="InterPro" id="IPR036508">
    <property type="entry name" value="Chitin-bd_dom_sf"/>
</dbReference>
<evidence type="ECO:0000313" key="12">
    <source>
        <dbReference type="EMBL" id="KAL3773356.1"/>
    </source>
</evidence>
<accession>A0ABD3NBH0</accession>
<dbReference type="SMART" id="SM00494">
    <property type="entry name" value="ChtBD2"/>
    <property type="match status" value="2"/>
</dbReference>
<evidence type="ECO:0000259" key="11">
    <source>
        <dbReference type="PROSITE" id="PS51910"/>
    </source>
</evidence>
<dbReference type="PANTHER" id="PTHR11177:SF333">
    <property type="entry name" value="CHITINASE"/>
    <property type="match status" value="1"/>
</dbReference>
<dbReference type="Gene3D" id="2.170.140.10">
    <property type="entry name" value="Chitin binding domain"/>
    <property type="match status" value="2"/>
</dbReference>
<evidence type="ECO:0000256" key="7">
    <source>
        <dbReference type="ARBA" id="ARBA00023157"/>
    </source>
</evidence>
<evidence type="ECO:0000256" key="8">
    <source>
        <dbReference type="ARBA" id="ARBA00023295"/>
    </source>
</evidence>
<dbReference type="InterPro" id="IPR017853">
    <property type="entry name" value="GH"/>
</dbReference>
<dbReference type="SMART" id="SM00636">
    <property type="entry name" value="Glyco_18"/>
    <property type="match status" value="1"/>
</dbReference>
<keyword evidence="3" id="KW-0964">Secreted</keyword>
<dbReference type="SUPFAM" id="SSF57625">
    <property type="entry name" value="Invertebrate chitin-binding proteins"/>
    <property type="match status" value="2"/>
</dbReference>
<dbReference type="Gene3D" id="3.10.50.10">
    <property type="match status" value="1"/>
</dbReference>
<evidence type="ECO:0000256" key="2">
    <source>
        <dbReference type="ARBA" id="ARBA00009121"/>
    </source>
</evidence>
<protein>
    <recommendedName>
        <fullName evidence="14">Chitinase</fullName>
    </recommendedName>
</protein>
<feature type="domain" description="Chitin-binding type-2" evidence="10">
    <location>
        <begin position="570"/>
        <end position="625"/>
    </location>
</feature>
<evidence type="ECO:0000259" key="10">
    <source>
        <dbReference type="PROSITE" id="PS50940"/>
    </source>
</evidence>
<dbReference type="InterPro" id="IPR055372">
    <property type="entry name" value="CBM96"/>
</dbReference>
<dbReference type="PROSITE" id="PS50940">
    <property type="entry name" value="CHIT_BIND_II"/>
    <property type="match status" value="2"/>
</dbReference>
<name>A0ABD3NBH0_9STRA</name>
<sequence>MGIRTEIEVIPLSQRVRSLNRFILTSWLILQPATGRIGNLNTNNINSMEDLNILANTTRWAGYREMNTRPGLSEWVAANQRRELVIAHPSRRSQEVHLYCGIDWTSANSQCNTPCPDGESTWCAEGESCFADVTSCPGMVVGAAAGGGAAAVAETPVVTSALAAAVPEPVQTAETIPASTSNVAAVVPMNVLPSHCATTAPQVHIGYYQSWARYRTCYPVNPSTINTEGLTHIIYSFAGIKNGKLDAYNGVVEEFDAYKEFNSLKSPRVKTLIAVGGWTFDQSLFSAVSGTPEARAVFASSCVEFMSTQGFDGLDIDWEYPVTRQGSSEDYDNLVLLAQALKEAFGSNYLLTMAIPASVDKLSKGYDLENLAPSIDWLHIMSYDIYGAWDKNAGSNTDISYIGETVDYLLQYVSGDKLVLGMASYGRSMALKDSSCTTAGCPISGGAITGCSGELGFIPYFELKESYIDTKKYDSLLFNEVTGSMEMVVPADSGGKVWISLDVEQSWRVKQELANEKCLRGTMWWAIDMIKELPFVNYAPTANILPDTATSNSATSQTPPVNAPGVDQDDAYCKGEDGLVPTENCEGFVFCAQGKMSGSVVACGPGLYFDVQMGICNWPSGINLCGFEFCPDGYSGYVPFEECTKFYYCNAGKIDGDIDVCPSGTLFDELSGICNWAGSVVCNTKAPTPPPTVPAVPATPLPTFGSVQTAAVPVTSPMNIVASTAAAVQHKTPIPTFGSVSNANSQAMKANSNSVESESIGQDTSTILRFDPSDDAYVQEAKPGENWNDDYIVIDQNLRFDGLIRFFVQGIEDRKVNYAKLKLYVSQASDFGGKFFASRTDWHEDIVTWDSAPSILNQKPLTVVSTVTADEWIEVDLTELVDKDGPVSVRIVSDSTDNVMYSSKENPNKNAPQLIVGVEPKQMQENSKAINTLKIGPTDDSFVFKTASNKNYGRHEELKVDLDTGLKTTFLRFDFSRINVNAIQSATLRLFVTDSSSSGGTIVKTSDTEWDENSITFNNAPSADGIVISTLGKVIQDEWIEIDISDAITEVGPLSICIMGAHEDKVSYSSKEGPHSPEITLELEESAPVEGQRKVLLPSDDATIVLQQPDSNFGSSNTLQTDLKDGMRSFLLRFDASDVPQGQVKSAILRLYATNEYPAFGGTFVEVMNSNWNEQTVTWDKAPSADGKVLGSLQEVEGGSWYDMDVTNAVLGGSKVSFRVSSPHSSTAEYGSKESSHKPKLIVQYSPSDPTPKGFDLFDPTDDASIVLEYPQGNFGRDSQLKVDGSSGVYNTLLRFDLTSVEKGTVSEAILRLYAVDGSPSGGTFIATSDTEWSQYKVTWDTAPSADGAVLTTLGEVTAYSWCEIDVKEIAQGGEPISIRIAPSHGNRCAYSSLEDPYGRKPQLLIKSDIFQDVE</sequence>
<dbReference type="GO" id="GO:0008061">
    <property type="term" value="F:chitin binding"/>
    <property type="evidence" value="ECO:0007669"/>
    <property type="project" value="UniProtKB-KW"/>
</dbReference>
<organism evidence="12 13">
    <name type="scientific">Cyclotella atomus</name>
    <dbReference type="NCBI Taxonomy" id="382360"/>
    <lineage>
        <taxon>Eukaryota</taxon>
        <taxon>Sar</taxon>
        <taxon>Stramenopiles</taxon>
        <taxon>Ochrophyta</taxon>
        <taxon>Bacillariophyta</taxon>
        <taxon>Coscinodiscophyceae</taxon>
        <taxon>Thalassiosirophycidae</taxon>
        <taxon>Stephanodiscales</taxon>
        <taxon>Stephanodiscaceae</taxon>
        <taxon>Cyclotella</taxon>
    </lineage>
</organism>
<feature type="domain" description="GH18" evidence="11">
    <location>
        <begin position="202"/>
        <end position="540"/>
    </location>
</feature>
<dbReference type="Pfam" id="PF01607">
    <property type="entry name" value="CBM_14"/>
    <property type="match status" value="2"/>
</dbReference>
<reference evidence="12 13" key="1">
    <citation type="submission" date="2024-10" db="EMBL/GenBank/DDBJ databases">
        <title>Updated reference genomes for cyclostephanoid diatoms.</title>
        <authorList>
            <person name="Roberts W.R."/>
            <person name="Alverson A.J."/>
        </authorList>
    </citation>
    <scope>NUCLEOTIDE SEQUENCE [LARGE SCALE GENOMIC DNA]</scope>
    <source>
        <strain evidence="12 13">AJA010-31</strain>
    </source>
</reference>
<dbReference type="InterPro" id="IPR011583">
    <property type="entry name" value="Chitinase_II/V-like_cat"/>
</dbReference>
<dbReference type="Pfam" id="PF00704">
    <property type="entry name" value="Glyco_hydro_18"/>
    <property type="match status" value="1"/>
</dbReference>
<evidence type="ECO:0000256" key="4">
    <source>
        <dbReference type="ARBA" id="ARBA00022669"/>
    </source>
</evidence>
<dbReference type="InterPro" id="IPR002557">
    <property type="entry name" value="Chitin-bd_dom"/>
</dbReference>
<keyword evidence="8 9" id="KW-0326">Glycosidase</keyword>
<dbReference type="PROSITE" id="PS01095">
    <property type="entry name" value="GH18_1"/>
    <property type="match status" value="1"/>
</dbReference>
<comment type="caution">
    <text evidence="12">The sequence shown here is derived from an EMBL/GenBank/DDBJ whole genome shotgun (WGS) entry which is preliminary data.</text>
</comment>